<feature type="transmembrane region" description="Helical" evidence="1">
    <location>
        <begin position="12"/>
        <end position="31"/>
    </location>
</feature>
<dbReference type="Proteomes" id="UP000190339">
    <property type="component" value="Unassembled WGS sequence"/>
</dbReference>
<evidence type="ECO:0000313" key="2">
    <source>
        <dbReference type="EMBL" id="SKB61005.1"/>
    </source>
</evidence>
<dbReference type="STRING" id="561365.SAMN05660866_02341"/>
<accession>A0A1T5CNB5</accession>
<organism evidence="2 3">
    <name type="scientific">Maribacter arcticus</name>
    <dbReference type="NCBI Taxonomy" id="561365"/>
    <lineage>
        <taxon>Bacteria</taxon>
        <taxon>Pseudomonadati</taxon>
        <taxon>Bacteroidota</taxon>
        <taxon>Flavobacteriia</taxon>
        <taxon>Flavobacteriales</taxon>
        <taxon>Flavobacteriaceae</taxon>
        <taxon>Maribacter</taxon>
    </lineage>
</organism>
<gene>
    <name evidence="2" type="ORF">SAMN05660866_02341</name>
</gene>
<keyword evidence="1" id="KW-0472">Membrane</keyword>
<protein>
    <submittedName>
        <fullName evidence="2">Uncharacterized protein</fullName>
    </submittedName>
</protein>
<sequence>MNLKSIVYKLVSYLLVTFILSDILIIVIYILKDYGEPTSLENINKTILIFLPITIVLIILERIFRKI</sequence>
<evidence type="ECO:0000313" key="3">
    <source>
        <dbReference type="Proteomes" id="UP000190339"/>
    </source>
</evidence>
<feature type="transmembrane region" description="Helical" evidence="1">
    <location>
        <begin position="43"/>
        <end position="64"/>
    </location>
</feature>
<keyword evidence="3" id="KW-1185">Reference proteome</keyword>
<evidence type="ECO:0000256" key="1">
    <source>
        <dbReference type="SAM" id="Phobius"/>
    </source>
</evidence>
<keyword evidence="1" id="KW-0812">Transmembrane</keyword>
<dbReference type="EMBL" id="FUYL01000007">
    <property type="protein sequence ID" value="SKB61005.1"/>
    <property type="molecule type" value="Genomic_DNA"/>
</dbReference>
<proteinExistence type="predicted"/>
<name>A0A1T5CNB5_9FLAO</name>
<dbReference type="AlphaFoldDB" id="A0A1T5CNB5"/>
<keyword evidence="1" id="KW-1133">Transmembrane helix</keyword>
<reference evidence="3" key="1">
    <citation type="submission" date="2017-02" db="EMBL/GenBank/DDBJ databases">
        <authorList>
            <person name="Varghese N."/>
            <person name="Submissions S."/>
        </authorList>
    </citation>
    <scope>NUCLEOTIDE SEQUENCE [LARGE SCALE GENOMIC DNA]</scope>
    <source>
        <strain evidence="3">DSM 23546</strain>
    </source>
</reference>